<accession>A0A9D1ZIX8</accession>
<evidence type="ECO:0000313" key="9">
    <source>
        <dbReference type="Proteomes" id="UP000886851"/>
    </source>
</evidence>
<evidence type="ECO:0000256" key="1">
    <source>
        <dbReference type="ARBA" id="ARBA00022490"/>
    </source>
</evidence>
<keyword evidence="5 6" id="KW-0819">tRNA processing</keyword>
<evidence type="ECO:0000256" key="5">
    <source>
        <dbReference type="ARBA" id="ARBA00022694"/>
    </source>
</evidence>
<comment type="catalytic activity">
    <reaction evidence="6">
        <text>adenosine(37) in tRNA1(Val) + S-adenosyl-L-methionine = N(6)-methyladenosine(37) in tRNA1(Val) + S-adenosyl-L-homocysteine + H(+)</text>
        <dbReference type="Rhea" id="RHEA:43160"/>
        <dbReference type="Rhea" id="RHEA-COMP:10369"/>
        <dbReference type="Rhea" id="RHEA-COMP:10370"/>
        <dbReference type="ChEBI" id="CHEBI:15378"/>
        <dbReference type="ChEBI" id="CHEBI:57856"/>
        <dbReference type="ChEBI" id="CHEBI:59789"/>
        <dbReference type="ChEBI" id="CHEBI:74411"/>
        <dbReference type="ChEBI" id="CHEBI:74449"/>
        <dbReference type="EC" id="2.1.1.223"/>
    </reaction>
</comment>
<dbReference type="EC" id="2.1.1.223" evidence="6"/>
<proteinExistence type="inferred from homology"/>
<gene>
    <name evidence="8" type="ORF">H9824_08705</name>
</gene>
<evidence type="ECO:0000256" key="2">
    <source>
        <dbReference type="ARBA" id="ARBA00022603"/>
    </source>
</evidence>
<reference evidence="8" key="1">
    <citation type="journal article" date="2021" name="PeerJ">
        <title>Extensive microbial diversity within the chicken gut microbiome revealed by metagenomics and culture.</title>
        <authorList>
            <person name="Gilroy R."/>
            <person name="Ravi A."/>
            <person name="Getino M."/>
            <person name="Pursley I."/>
            <person name="Horton D.L."/>
            <person name="Alikhan N.F."/>
            <person name="Baker D."/>
            <person name="Gharbi K."/>
            <person name="Hall N."/>
            <person name="Watson M."/>
            <person name="Adriaenssens E.M."/>
            <person name="Foster-Nyarko E."/>
            <person name="Jarju S."/>
            <person name="Secka A."/>
            <person name="Antonio M."/>
            <person name="Oren A."/>
            <person name="Chaudhuri R.R."/>
            <person name="La Ragione R."/>
            <person name="Hildebrand F."/>
            <person name="Pallen M.J."/>
        </authorList>
    </citation>
    <scope>NUCLEOTIDE SEQUENCE</scope>
    <source>
        <strain evidence="8">Gambia2-208</strain>
    </source>
</reference>
<keyword evidence="3 6" id="KW-0808">Transferase</keyword>
<dbReference type="HAMAP" id="MF_01872">
    <property type="entry name" value="tRNA_methyltr_YfiC"/>
    <property type="match status" value="1"/>
</dbReference>
<dbReference type="GO" id="GO:0032259">
    <property type="term" value="P:methylation"/>
    <property type="evidence" value="ECO:0007669"/>
    <property type="project" value="UniProtKB-KW"/>
</dbReference>
<dbReference type="CDD" id="cd02440">
    <property type="entry name" value="AdoMet_MTases"/>
    <property type="match status" value="1"/>
</dbReference>
<dbReference type="InterPro" id="IPR022882">
    <property type="entry name" value="tRNA_adenine-N6_MeTrfase"/>
</dbReference>
<name>A0A9D1ZIX8_9BACE</name>
<dbReference type="Gene3D" id="3.40.50.150">
    <property type="entry name" value="Vaccinia Virus protein VP39"/>
    <property type="match status" value="1"/>
</dbReference>
<evidence type="ECO:0000259" key="7">
    <source>
        <dbReference type="Pfam" id="PF05175"/>
    </source>
</evidence>
<comment type="subcellular location">
    <subcellularLocation>
        <location evidence="6">Cytoplasm</location>
    </subcellularLocation>
</comment>
<dbReference type="AlphaFoldDB" id="A0A9D1ZIX8"/>
<comment type="similarity">
    <text evidence="6">Belongs to the methyltransferase superfamily. tRNA (adenine-N(6)-)-methyltransferase family.</text>
</comment>
<dbReference type="InterPro" id="IPR029063">
    <property type="entry name" value="SAM-dependent_MTases_sf"/>
</dbReference>
<dbReference type="GO" id="GO:0008033">
    <property type="term" value="P:tRNA processing"/>
    <property type="evidence" value="ECO:0007669"/>
    <property type="project" value="UniProtKB-UniRule"/>
</dbReference>
<dbReference type="PANTHER" id="PTHR47739:SF1">
    <property type="entry name" value="TRNA1(VAL) (ADENINE(37)-N6)-METHYLTRANSFERASE"/>
    <property type="match status" value="1"/>
</dbReference>
<reference evidence="8" key="2">
    <citation type="submission" date="2021-04" db="EMBL/GenBank/DDBJ databases">
        <authorList>
            <person name="Gilroy R."/>
        </authorList>
    </citation>
    <scope>NUCLEOTIDE SEQUENCE</scope>
    <source>
        <strain evidence="8">Gambia2-208</strain>
    </source>
</reference>
<keyword evidence="4 6" id="KW-0949">S-adenosyl-L-methionine</keyword>
<keyword evidence="2 6" id="KW-0489">Methyltransferase</keyword>
<dbReference type="SUPFAM" id="SSF53335">
    <property type="entry name" value="S-adenosyl-L-methionine-dependent methyltransferases"/>
    <property type="match status" value="1"/>
</dbReference>
<evidence type="ECO:0000256" key="3">
    <source>
        <dbReference type="ARBA" id="ARBA00022679"/>
    </source>
</evidence>
<dbReference type="GO" id="GO:0005737">
    <property type="term" value="C:cytoplasm"/>
    <property type="evidence" value="ECO:0007669"/>
    <property type="project" value="UniProtKB-SubCell"/>
</dbReference>
<protein>
    <recommendedName>
        <fullName evidence="6">tRNA1(Val) (adenine(37)-N6)-methyltransferase</fullName>
        <ecNumber evidence="6">2.1.1.223</ecNumber>
    </recommendedName>
    <alternativeName>
        <fullName evidence="6">tRNA m6A37 methyltransferase</fullName>
    </alternativeName>
</protein>
<dbReference type="GO" id="GO:0016430">
    <property type="term" value="F:tRNA (adenine-N6)-methyltransferase activity"/>
    <property type="evidence" value="ECO:0007669"/>
    <property type="project" value="UniProtKB-UniRule"/>
</dbReference>
<sequence>MSNTYFKFKQFTIHHDRCAMKVGTDGVLLGAWASVRDARRILDVGTGSGLIAIQLAQRSPEAQVTAIEIDAAAAGQAQENVARSPWGERMEVVCMDFGAYSPQEKFDLIVSNLPYFVDALRSPDAQRRMARHTEGLNYEVLFRHSSELLAEDGRLAIIIPTEVEELALGSAFTQGWFLARRTNVYTKPGKKCRRLLLEFRKKPVPYVSTDLYIERAEGGYSEDYVALTRDFYLRFP</sequence>
<evidence type="ECO:0000256" key="4">
    <source>
        <dbReference type="ARBA" id="ARBA00022691"/>
    </source>
</evidence>
<dbReference type="Proteomes" id="UP000886851">
    <property type="component" value="Unassembled WGS sequence"/>
</dbReference>
<keyword evidence="1 6" id="KW-0963">Cytoplasm</keyword>
<dbReference type="PANTHER" id="PTHR47739">
    <property type="entry name" value="TRNA1(VAL) (ADENINE(37)-N6)-METHYLTRANSFERASE"/>
    <property type="match status" value="1"/>
</dbReference>
<organism evidence="8 9">
    <name type="scientific">Candidatus Bacteroides pullicola</name>
    <dbReference type="NCBI Taxonomy" id="2838475"/>
    <lineage>
        <taxon>Bacteria</taxon>
        <taxon>Pseudomonadati</taxon>
        <taxon>Bacteroidota</taxon>
        <taxon>Bacteroidia</taxon>
        <taxon>Bacteroidales</taxon>
        <taxon>Bacteroidaceae</taxon>
        <taxon>Bacteroides</taxon>
    </lineage>
</organism>
<comment type="caution">
    <text evidence="8">The sequence shown here is derived from an EMBL/GenBank/DDBJ whole genome shotgun (WGS) entry which is preliminary data.</text>
</comment>
<dbReference type="EMBL" id="DXCV01000059">
    <property type="protein sequence ID" value="HIY88768.1"/>
    <property type="molecule type" value="Genomic_DNA"/>
</dbReference>
<evidence type="ECO:0000313" key="8">
    <source>
        <dbReference type="EMBL" id="HIY88768.1"/>
    </source>
</evidence>
<dbReference type="Pfam" id="PF05175">
    <property type="entry name" value="MTS"/>
    <property type="match status" value="1"/>
</dbReference>
<dbReference type="PRINTS" id="PR00507">
    <property type="entry name" value="N12N6MTFRASE"/>
</dbReference>
<comment type="function">
    <text evidence="6">Specifically methylates the adenine in position 37 of tRNA(1)(Val) (anticodon cmo5UAC).</text>
</comment>
<feature type="domain" description="Methyltransferase small" evidence="7">
    <location>
        <begin position="36"/>
        <end position="161"/>
    </location>
</feature>
<dbReference type="InterPro" id="IPR007848">
    <property type="entry name" value="Small_mtfrase_dom"/>
</dbReference>
<evidence type="ECO:0000256" key="6">
    <source>
        <dbReference type="HAMAP-Rule" id="MF_01872"/>
    </source>
</evidence>
<dbReference type="InterPro" id="IPR050210">
    <property type="entry name" value="tRNA_Adenine-N(6)_MTase"/>
</dbReference>